<evidence type="ECO:0000256" key="3">
    <source>
        <dbReference type="ARBA" id="ARBA00012756"/>
    </source>
</evidence>
<accession>A0A1V6LV22</accession>
<keyword evidence="4" id="KW-0378">Hydrolase</keyword>
<sequence length="1069" mass="121157">MKFTKFPLTLFLFIVGLATHAQNTSELNLSGTWQVQLAPSTIYPKLEKSEGTINLPGSLAQNGYGFKTKGADIGILTPTYKYIGIASYSREFEIPKSWKNKKITLFLERVLWQSEVWIDGKPLGKKDALGIPHIHELGNLKPGKHTLMVKVDNNMIYNIGDKGHAYSESTQTIWNGLVGELKLIAKDQTHFVDLKTISNLKEDKLEVWTKIYASKASKISISASIKHINGNDILLSDKYTFQLEKGIQNINFHLNLMDKIKPWSEFDPEVYEITLSLKAGKNQDSIDSEFGFVEVAHNGTQVTINGEPVFLRGNLDNVHFPLTGYPSTKVEDWLAIFKTYKDYGLNHVRFHSWCPPQAAFKAANRMGIYIQAEASVWIDSWMNEDMIAKGRPEMETKGHPKGLGFNSRRDLWVQDEMKRVVDQYGNHPSFIMFCIGNELGSSDFEQTKEWIAKLKKYDNRRLYAGSTARKITENDDYTVTHLIDNVGWTRGLNGAHTNWDFEKAYSQMNIPILAHEIGQWPVYPSWSEIDKYTGILKARNLEAFKKVAQQNGIADQADAFKQATGALNQIMYKYEIESFLRTESCAGIQLLSMQDYQGQGEALVGWLDIFYDSKNITTPQQFKQHHNTVVPLLRTPKFVYDNTEHFTGTVQVSNFGKENLEDVKATITITDEENNTIYSDLWQNKTLPRAKLTTLGLIELPLNTVTKAGKYTVTIAIKGTEFKNQWNFWVFPKETEITLGKVLLAHEINPTILAQLHAGKKVLLNAHNLGTKKNSVDYNFYPLYWSYTYFPGQGKTSLGMLIQDKHKAMEGFPTDYHSDWQWETFDKKAKAFLLNETPKDYKPIIQLVDDFHRNNKEGLLFEFKVGKGKLLVSGFDLEDTTSVTAMQLKKSILQYMNSNAFVPTTTVSNEFLLNNFSEQLSTKTNDAILLEVKASGKLGKDKTQSWSADGDTVLKQQKNAAYTISNAFQANQNGSTYWKSNNVTVDLTCPDGFLGSLYVLAKRPKGTTDHMTITFEGRHITIALKNEGDEQWIKFHVMREDSNDGKLELSVKSNTDLPAAAAELVVKMD</sequence>
<organism evidence="9 10">
    <name type="scientific">Croceivirga radicis</name>
    <dbReference type="NCBI Taxonomy" id="1929488"/>
    <lineage>
        <taxon>Bacteria</taxon>
        <taxon>Pseudomonadati</taxon>
        <taxon>Bacteroidota</taxon>
        <taxon>Flavobacteriia</taxon>
        <taxon>Flavobacteriales</taxon>
        <taxon>Flavobacteriaceae</taxon>
        <taxon>Croceivirga</taxon>
    </lineage>
</organism>
<keyword evidence="6" id="KW-0732">Signal</keyword>
<feature type="domain" description="Glycoside hydrolase family 2 catalytic" evidence="8">
    <location>
        <begin position="299"/>
        <end position="466"/>
    </location>
</feature>
<evidence type="ECO:0000256" key="4">
    <source>
        <dbReference type="ARBA" id="ARBA00022801"/>
    </source>
</evidence>
<name>A0A1V6LV22_9FLAO</name>
<evidence type="ECO:0000259" key="8">
    <source>
        <dbReference type="Pfam" id="PF02836"/>
    </source>
</evidence>
<evidence type="ECO:0000313" key="10">
    <source>
        <dbReference type="Proteomes" id="UP000191680"/>
    </source>
</evidence>
<dbReference type="InterPro" id="IPR008979">
    <property type="entry name" value="Galactose-bd-like_sf"/>
</dbReference>
<comment type="catalytic activity">
    <reaction evidence="1">
        <text>Hydrolysis of terminal non-reducing beta-D-galactose residues in beta-D-galactosides.</text>
        <dbReference type="EC" id="3.2.1.23"/>
    </reaction>
</comment>
<keyword evidence="5" id="KW-0326">Glycosidase</keyword>
<dbReference type="OrthoDB" id="9814867at2"/>
<dbReference type="GO" id="GO:0004565">
    <property type="term" value="F:beta-galactosidase activity"/>
    <property type="evidence" value="ECO:0007669"/>
    <property type="project" value="UniProtKB-EC"/>
</dbReference>
<evidence type="ECO:0000256" key="1">
    <source>
        <dbReference type="ARBA" id="ARBA00001412"/>
    </source>
</evidence>
<dbReference type="InterPro" id="IPR006102">
    <property type="entry name" value="Ig-like_GH2"/>
</dbReference>
<dbReference type="GO" id="GO:0005990">
    <property type="term" value="P:lactose catabolic process"/>
    <property type="evidence" value="ECO:0007669"/>
    <property type="project" value="TreeGrafter"/>
</dbReference>
<dbReference type="GO" id="GO:0009341">
    <property type="term" value="C:beta-galactosidase complex"/>
    <property type="evidence" value="ECO:0007669"/>
    <property type="project" value="TreeGrafter"/>
</dbReference>
<evidence type="ECO:0000259" key="7">
    <source>
        <dbReference type="Pfam" id="PF00703"/>
    </source>
</evidence>
<reference evidence="9 10" key="1">
    <citation type="submission" date="2016-12" db="EMBL/GenBank/DDBJ databases">
        <authorList>
            <person name="Song W.-J."/>
            <person name="Kurnit D.M."/>
        </authorList>
    </citation>
    <scope>NUCLEOTIDE SEQUENCE [LARGE SCALE GENOMIC DNA]</scope>
    <source>
        <strain evidence="9 10">HSG9</strain>
    </source>
</reference>
<gene>
    <name evidence="9" type="ORF">BUL40_00080</name>
</gene>
<dbReference type="Pfam" id="PF02836">
    <property type="entry name" value="Glyco_hydro_2_C"/>
    <property type="match status" value="1"/>
</dbReference>
<dbReference type="Pfam" id="PF00703">
    <property type="entry name" value="Glyco_hydro_2"/>
    <property type="match status" value="1"/>
</dbReference>
<dbReference type="EC" id="3.2.1.23" evidence="3"/>
<dbReference type="InterPro" id="IPR017853">
    <property type="entry name" value="GH"/>
</dbReference>
<dbReference type="SUPFAM" id="SSF49785">
    <property type="entry name" value="Galactose-binding domain-like"/>
    <property type="match status" value="1"/>
</dbReference>
<dbReference type="Gene3D" id="2.60.40.10">
    <property type="entry name" value="Immunoglobulins"/>
    <property type="match status" value="1"/>
</dbReference>
<feature type="signal peptide" evidence="6">
    <location>
        <begin position="1"/>
        <end position="21"/>
    </location>
</feature>
<dbReference type="Gene3D" id="3.20.20.80">
    <property type="entry name" value="Glycosidases"/>
    <property type="match status" value="1"/>
</dbReference>
<protein>
    <recommendedName>
        <fullName evidence="3">beta-galactosidase</fullName>
        <ecNumber evidence="3">3.2.1.23</ecNumber>
    </recommendedName>
</protein>
<dbReference type="Gene3D" id="2.60.120.260">
    <property type="entry name" value="Galactose-binding domain-like"/>
    <property type="match status" value="1"/>
</dbReference>
<dbReference type="InterPro" id="IPR050347">
    <property type="entry name" value="Bact_Beta-galactosidase"/>
</dbReference>
<dbReference type="AlphaFoldDB" id="A0A1V6LV22"/>
<keyword evidence="10" id="KW-1185">Reference proteome</keyword>
<dbReference type="SUPFAM" id="SSF51445">
    <property type="entry name" value="(Trans)glycosidases"/>
    <property type="match status" value="1"/>
</dbReference>
<evidence type="ECO:0000256" key="2">
    <source>
        <dbReference type="ARBA" id="ARBA00007401"/>
    </source>
</evidence>
<comment type="caution">
    <text evidence="9">The sequence shown here is derived from an EMBL/GenBank/DDBJ whole genome shotgun (WGS) entry which is preliminary data.</text>
</comment>
<dbReference type="InterPro" id="IPR013783">
    <property type="entry name" value="Ig-like_fold"/>
</dbReference>
<dbReference type="PANTHER" id="PTHR46323">
    <property type="entry name" value="BETA-GALACTOSIDASE"/>
    <property type="match status" value="1"/>
</dbReference>
<dbReference type="RefSeq" id="WP_080317580.1">
    <property type="nucleotide sequence ID" value="NZ_MTBC01000001.1"/>
</dbReference>
<comment type="similarity">
    <text evidence="2">Belongs to the glycosyl hydrolase 2 family.</text>
</comment>
<feature type="domain" description="Glycoside hydrolase family 2 immunoglobulin-like beta-sandwich" evidence="7">
    <location>
        <begin position="189"/>
        <end position="292"/>
    </location>
</feature>
<proteinExistence type="inferred from homology"/>
<evidence type="ECO:0000256" key="5">
    <source>
        <dbReference type="ARBA" id="ARBA00023295"/>
    </source>
</evidence>
<evidence type="ECO:0000313" key="9">
    <source>
        <dbReference type="EMBL" id="OQD43989.1"/>
    </source>
</evidence>
<dbReference type="PANTHER" id="PTHR46323:SF2">
    <property type="entry name" value="BETA-GALACTOSIDASE"/>
    <property type="match status" value="1"/>
</dbReference>
<feature type="chain" id="PRO_5012166940" description="beta-galactosidase" evidence="6">
    <location>
        <begin position="22"/>
        <end position="1069"/>
    </location>
</feature>
<dbReference type="InterPro" id="IPR006103">
    <property type="entry name" value="Glyco_hydro_2_cat"/>
</dbReference>
<dbReference type="EMBL" id="MTBC01000001">
    <property type="protein sequence ID" value="OQD43989.1"/>
    <property type="molecule type" value="Genomic_DNA"/>
</dbReference>
<dbReference type="Proteomes" id="UP000191680">
    <property type="component" value="Unassembled WGS sequence"/>
</dbReference>
<evidence type="ECO:0000256" key="6">
    <source>
        <dbReference type="SAM" id="SignalP"/>
    </source>
</evidence>